<keyword evidence="7" id="KW-1185">Reference proteome</keyword>
<dbReference type="InterPro" id="IPR020019">
    <property type="entry name" value="AcTrfase_PglD-like"/>
</dbReference>
<dbReference type="SUPFAM" id="SSF51161">
    <property type="entry name" value="Trimeric LpxA-like enzymes"/>
    <property type="match status" value="1"/>
</dbReference>
<comment type="similarity">
    <text evidence="1">Belongs to the transferase hexapeptide repeat family.</text>
</comment>
<dbReference type="PROSITE" id="PS00101">
    <property type="entry name" value="HEXAPEP_TRANSFERASES"/>
    <property type="match status" value="1"/>
</dbReference>
<evidence type="ECO:0000313" key="6">
    <source>
        <dbReference type="EMBL" id="NME69738.1"/>
    </source>
</evidence>
<evidence type="ECO:0000259" key="5">
    <source>
        <dbReference type="Pfam" id="PF17836"/>
    </source>
</evidence>
<keyword evidence="2 6" id="KW-0808">Transferase</keyword>
<dbReference type="Gene3D" id="3.40.50.20">
    <property type="match status" value="1"/>
</dbReference>
<dbReference type="PANTHER" id="PTHR43300">
    <property type="entry name" value="ACETYLTRANSFERASE"/>
    <property type="match status" value="1"/>
</dbReference>
<sequence>MDHLNPVIILGASGMGKAALDIFKSQDIIVYCFLDADEELHGAEIGEISVMGSPEDGGFLKHIGKKCDAFVAIEDHDTRQKVVKMLKERRKVMPVNAIHKDASISESAFLGYGNFINAGARIGYDAKVPENCIIHSNAVLEHNVILDDFVSIGSGAIIGSGAQIGKGAFIGSGAIISSNVIVGENAKVAPGSLVMTEVKANTTVFGMPAKEI</sequence>
<dbReference type="InterPro" id="IPR018357">
    <property type="entry name" value="Hexapep_transf_CS"/>
</dbReference>
<dbReference type="AlphaFoldDB" id="A0A7X9RVZ2"/>
<dbReference type="PANTHER" id="PTHR43300:SF7">
    <property type="entry name" value="UDP-N-ACETYLBACILLOSAMINE N-ACETYLTRANSFERASE"/>
    <property type="match status" value="1"/>
</dbReference>
<keyword evidence="4" id="KW-0012">Acyltransferase</keyword>
<dbReference type="InterPro" id="IPR001451">
    <property type="entry name" value="Hexapep"/>
</dbReference>
<dbReference type="EMBL" id="JABANE010000047">
    <property type="protein sequence ID" value="NME69738.1"/>
    <property type="molecule type" value="Genomic_DNA"/>
</dbReference>
<dbReference type="Proteomes" id="UP000576082">
    <property type="component" value="Unassembled WGS sequence"/>
</dbReference>
<dbReference type="InterPro" id="IPR041561">
    <property type="entry name" value="PglD_N"/>
</dbReference>
<dbReference type="GO" id="GO:0016746">
    <property type="term" value="F:acyltransferase activity"/>
    <property type="evidence" value="ECO:0007669"/>
    <property type="project" value="UniProtKB-KW"/>
</dbReference>
<evidence type="ECO:0000256" key="3">
    <source>
        <dbReference type="ARBA" id="ARBA00022737"/>
    </source>
</evidence>
<evidence type="ECO:0000256" key="1">
    <source>
        <dbReference type="ARBA" id="ARBA00007274"/>
    </source>
</evidence>
<dbReference type="CDD" id="cd03360">
    <property type="entry name" value="LbH_AT_putative"/>
    <property type="match status" value="1"/>
</dbReference>
<evidence type="ECO:0000256" key="2">
    <source>
        <dbReference type="ARBA" id="ARBA00022679"/>
    </source>
</evidence>
<evidence type="ECO:0000256" key="4">
    <source>
        <dbReference type="ARBA" id="ARBA00023315"/>
    </source>
</evidence>
<comment type="caution">
    <text evidence="6">The sequence shown here is derived from an EMBL/GenBank/DDBJ whole genome shotgun (WGS) entry which is preliminary data.</text>
</comment>
<accession>A0A7X9RVZ2</accession>
<dbReference type="InterPro" id="IPR050179">
    <property type="entry name" value="Trans_hexapeptide_repeat"/>
</dbReference>
<dbReference type="Pfam" id="PF17836">
    <property type="entry name" value="PglD_N"/>
    <property type="match status" value="1"/>
</dbReference>
<reference evidence="6 7" key="1">
    <citation type="submission" date="2020-04" db="EMBL/GenBank/DDBJ databases">
        <title>Flammeovirga sp. SR4, a novel species isolated from seawater.</title>
        <authorList>
            <person name="Wang X."/>
        </authorList>
    </citation>
    <scope>NUCLEOTIDE SEQUENCE [LARGE SCALE GENOMIC DNA]</scope>
    <source>
        <strain evidence="6 7">ATCC 23126</strain>
    </source>
</reference>
<keyword evidence="3" id="KW-0677">Repeat</keyword>
<dbReference type="NCBIfam" id="TIGR03570">
    <property type="entry name" value="NeuD_NnaD"/>
    <property type="match status" value="1"/>
</dbReference>
<organism evidence="6 7">
    <name type="scientific">Flammeovirga aprica JL-4</name>
    <dbReference type="NCBI Taxonomy" id="694437"/>
    <lineage>
        <taxon>Bacteria</taxon>
        <taxon>Pseudomonadati</taxon>
        <taxon>Bacteroidota</taxon>
        <taxon>Cytophagia</taxon>
        <taxon>Cytophagales</taxon>
        <taxon>Flammeovirgaceae</taxon>
        <taxon>Flammeovirga</taxon>
    </lineage>
</organism>
<evidence type="ECO:0000313" key="7">
    <source>
        <dbReference type="Proteomes" id="UP000576082"/>
    </source>
</evidence>
<dbReference type="RefSeq" id="WP_169657995.1">
    <property type="nucleotide sequence ID" value="NZ_JABANE010000047.1"/>
</dbReference>
<protein>
    <submittedName>
        <fullName evidence="6">Acetyltransferase</fullName>
    </submittedName>
</protein>
<dbReference type="Pfam" id="PF00132">
    <property type="entry name" value="Hexapep"/>
    <property type="match status" value="1"/>
</dbReference>
<dbReference type="Gene3D" id="2.160.10.10">
    <property type="entry name" value="Hexapeptide repeat proteins"/>
    <property type="match status" value="2"/>
</dbReference>
<name>A0A7X9RVZ2_9BACT</name>
<proteinExistence type="inferred from homology"/>
<feature type="domain" description="PglD N-terminal" evidence="5">
    <location>
        <begin position="7"/>
        <end position="86"/>
    </location>
</feature>
<dbReference type="InterPro" id="IPR011004">
    <property type="entry name" value="Trimer_LpxA-like_sf"/>
</dbReference>
<gene>
    <name evidence="6" type="ORF">HHU12_17310</name>
</gene>